<evidence type="ECO:0000256" key="8">
    <source>
        <dbReference type="ARBA" id="ARBA00023008"/>
    </source>
</evidence>
<keyword evidence="7" id="KW-0560">Oxidoreductase</keyword>
<evidence type="ECO:0000256" key="3">
    <source>
        <dbReference type="ARBA" id="ARBA00022525"/>
    </source>
</evidence>
<dbReference type="STRING" id="100816.A0A175WG60"/>
<dbReference type="VEuPathDB" id="FungiDB:MMYC01_208809"/>
<name>A0A175WG60_9PEZI</name>
<dbReference type="Proteomes" id="UP000078237">
    <property type="component" value="Unassembled WGS sequence"/>
</dbReference>
<keyword evidence="19" id="KW-1185">Reference proteome</keyword>
<dbReference type="GO" id="GO:0030245">
    <property type="term" value="P:cellulose catabolic process"/>
    <property type="evidence" value="ECO:0007669"/>
    <property type="project" value="UniProtKB-KW"/>
</dbReference>
<feature type="domain" description="Auxiliary Activity family 9 catalytic" evidence="16">
    <location>
        <begin position="16"/>
        <end position="237"/>
    </location>
</feature>
<dbReference type="VEuPathDB" id="FungiDB:MMYC01_200578"/>
<evidence type="ECO:0000259" key="16">
    <source>
        <dbReference type="Pfam" id="PF03443"/>
    </source>
</evidence>
<keyword evidence="9" id="KW-0503">Monooxygenase</keyword>
<evidence type="ECO:0000256" key="11">
    <source>
        <dbReference type="ARBA" id="ARBA00023277"/>
    </source>
</evidence>
<evidence type="ECO:0000256" key="10">
    <source>
        <dbReference type="ARBA" id="ARBA00023157"/>
    </source>
</evidence>
<evidence type="ECO:0000256" key="5">
    <source>
        <dbReference type="ARBA" id="ARBA00022729"/>
    </source>
</evidence>
<evidence type="ECO:0000256" key="13">
    <source>
        <dbReference type="ARBA" id="ARBA00044502"/>
    </source>
</evidence>
<evidence type="ECO:0000256" key="12">
    <source>
        <dbReference type="ARBA" id="ARBA00023326"/>
    </source>
</evidence>
<evidence type="ECO:0000313" key="17">
    <source>
        <dbReference type="EMBL" id="KXX74846.1"/>
    </source>
</evidence>
<dbReference type="EMBL" id="LCTW02000007">
    <property type="protein sequence ID" value="KXX82827.1"/>
    <property type="molecule type" value="Genomic_DNA"/>
</dbReference>
<dbReference type="EMBL" id="LCTW02000315">
    <property type="protein sequence ID" value="KXX74846.1"/>
    <property type="molecule type" value="Genomic_DNA"/>
</dbReference>
<reference evidence="19" key="2">
    <citation type="submission" date="2015-06" db="EMBL/GenBank/DDBJ databases">
        <authorList>
            <person name="van de Sande W.W.J."/>
        </authorList>
    </citation>
    <scope>NUCLEOTIDE SEQUENCE [LARGE SCALE GENOMIC DNA]</scope>
    <source>
        <strain evidence="19">mm55</strain>
    </source>
</reference>
<dbReference type="GO" id="GO:0005576">
    <property type="term" value="C:extracellular region"/>
    <property type="evidence" value="ECO:0007669"/>
    <property type="project" value="UniProtKB-SubCell"/>
</dbReference>
<keyword evidence="5" id="KW-0732">Signal</keyword>
<comment type="caution">
    <text evidence="18">The sequence shown here is derived from an EMBL/GenBank/DDBJ whole genome shotgun (WGS) entry which is preliminary data.</text>
</comment>
<evidence type="ECO:0000313" key="19">
    <source>
        <dbReference type="Proteomes" id="UP000078237"/>
    </source>
</evidence>
<dbReference type="Gene3D" id="2.70.50.70">
    <property type="match status" value="1"/>
</dbReference>
<dbReference type="GO" id="GO:0046872">
    <property type="term" value="F:metal ion binding"/>
    <property type="evidence" value="ECO:0007669"/>
    <property type="project" value="UniProtKB-KW"/>
</dbReference>
<organism evidence="18 19">
    <name type="scientific">Madurella mycetomatis</name>
    <dbReference type="NCBI Taxonomy" id="100816"/>
    <lineage>
        <taxon>Eukaryota</taxon>
        <taxon>Fungi</taxon>
        <taxon>Dikarya</taxon>
        <taxon>Ascomycota</taxon>
        <taxon>Pezizomycotina</taxon>
        <taxon>Sordariomycetes</taxon>
        <taxon>Sordariomycetidae</taxon>
        <taxon>Sordariales</taxon>
        <taxon>Sordariales incertae sedis</taxon>
        <taxon>Madurella</taxon>
    </lineage>
</organism>
<proteinExistence type="inferred from homology"/>
<gene>
    <name evidence="18" type="ORF">MMYC01_200578</name>
    <name evidence="17" type="ORF">MMYC01_208809</name>
</gene>
<protein>
    <recommendedName>
        <fullName evidence="15">lytic cellulose monooxygenase (C4-dehydrogenating)</fullName>
        <ecNumber evidence="15">1.14.99.56</ecNumber>
    </recommendedName>
</protein>
<keyword evidence="11" id="KW-0119">Carbohydrate metabolism</keyword>
<comment type="subcellular location">
    <subcellularLocation>
        <location evidence="2">Secreted</location>
    </subcellularLocation>
</comment>
<comment type="cofactor">
    <cofactor evidence="1">
        <name>Cu(2+)</name>
        <dbReference type="ChEBI" id="CHEBI:29036"/>
    </cofactor>
</comment>
<dbReference type="PANTHER" id="PTHR33353:SF10">
    <property type="entry name" value="ENDO-BETA-1,4-GLUCANASE D"/>
    <property type="match status" value="1"/>
</dbReference>
<dbReference type="InterPro" id="IPR005103">
    <property type="entry name" value="AA9_LPMO"/>
</dbReference>
<evidence type="ECO:0000313" key="18">
    <source>
        <dbReference type="EMBL" id="KXX82827.1"/>
    </source>
</evidence>
<keyword evidence="6" id="KW-0136">Cellulose degradation</keyword>
<dbReference type="PANTHER" id="PTHR33353">
    <property type="entry name" value="PUTATIVE (AFU_ORTHOLOGUE AFUA_1G12560)-RELATED"/>
    <property type="match status" value="1"/>
</dbReference>
<dbReference type="CDD" id="cd21175">
    <property type="entry name" value="LPMO_AA9"/>
    <property type="match status" value="1"/>
</dbReference>
<dbReference type="OrthoDB" id="5271017at2759"/>
<keyword evidence="8" id="KW-0186">Copper</keyword>
<keyword evidence="3" id="KW-0964">Secreted</keyword>
<reference evidence="18 19" key="3">
    <citation type="submission" date="2016-01" db="EMBL/GenBank/DDBJ databases">
        <title>Madurella mycetomatis genome sequencing.</title>
        <authorList>
            <person name="Van De Sande W."/>
        </authorList>
    </citation>
    <scope>NUCLEOTIDE SEQUENCE [LARGE SCALE GENOMIC DNA]</scope>
    <source>
        <strain evidence="19">mm55</strain>
        <strain evidence="18">Mm55</strain>
    </source>
</reference>
<evidence type="ECO:0000256" key="6">
    <source>
        <dbReference type="ARBA" id="ARBA00023001"/>
    </source>
</evidence>
<evidence type="ECO:0000256" key="4">
    <source>
        <dbReference type="ARBA" id="ARBA00022723"/>
    </source>
</evidence>
<dbReference type="GO" id="GO:0004497">
    <property type="term" value="F:monooxygenase activity"/>
    <property type="evidence" value="ECO:0007669"/>
    <property type="project" value="UniProtKB-KW"/>
</dbReference>
<evidence type="ECO:0000256" key="15">
    <source>
        <dbReference type="ARBA" id="ARBA00047174"/>
    </source>
</evidence>
<accession>A0A175WG60</accession>
<keyword evidence="12" id="KW-0624">Polysaccharide degradation</keyword>
<dbReference type="Pfam" id="PF03443">
    <property type="entry name" value="AA9"/>
    <property type="match status" value="1"/>
</dbReference>
<reference evidence="18" key="1">
    <citation type="submission" date="2015-06" db="EMBL/GenBank/DDBJ databases">
        <authorList>
            <person name="Hoefler B.C."/>
            <person name="Straight P.D."/>
        </authorList>
    </citation>
    <scope>NUCLEOTIDE SEQUENCE [LARGE SCALE GENOMIC DNA]</scope>
    <source>
        <strain evidence="18">Mm55</strain>
    </source>
</reference>
<dbReference type="InterPro" id="IPR049892">
    <property type="entry name" value="AA9"/>
</dbReference>
<evidence type="ECO:0000256" key="2">
    <source>
        <dbReference type="ARBA" id="ARBA00004613"/>
    </source>
</evidence>
<dbReference type="AlphaFoldDB" id="A0A175WG60"/>
<evidence type="ECO:0000256" key="7">
    <source>
        <dbReference type="ARBA" id="ARBA00023002"/>
    </source>
</evidence>
<evidence type="ECO:0000256" key="9">
    <source>
        <dbReference type="ARBA" id="ARBA00023033"/>
    </source>
</evidence>
<keyword evidence="4" id="KW-0479">Metal-binding</keyword>
<keyword evidence="10" id="KW-1015">Disulfide bond</keyword>
<sequence>MKFTPLLLLAATAEAHYRFSKLIVNGVAEEREWISVRQTKNYQGNFGVTDVNNPDIRCFQMRPGTSTATVAAGDRLGFVAMSSITHFGPVSFYMARVPDGRDINTWDGAGNVWFKVAEISAVPGPGGSLTSGEATWPAYSTTAPLAYWYIRTAALTSRADKQTVEFTVPNSVPSGKYLVRVESIALHQAQSVGGAQIYLSCAQVEITGGGNGNPGPLVSFPGAYRSNDPGLLWSYYPVRTSYKAPGPDVWQG</sequence>
<dbReference type="EC" id="1.14.99.56" evidence="15"/>
<comment type="catalytic activity">
    <reaction evidence="14">
        <text>[(1-&gt;4)-beta-D-glucosyl]n+m + reduced acceptor + O2 = 4-dehydro-beta-D-glucosyl-[(1-&gt;4)-beta-D-glucosyl]n-1 + [(1-&gt;4)-beta-D-glucosyl]m + acceptor + H2O.</text>
        <dbReference type="EC" id="1.14.99.56"/>
    </reaction>
</comment>
<evidence type="ECO:0000256" key="14">
    <source>
        <dbReference type="ARBA" id="ARBA00045077"/>
    </source>
</evidence>
<evidence type="ECO:0000256" key="1">
    <source>
        <dbReference type="ARBA" id="ARBA00001973"/>
    </source>
</evidence>
<comment type="similarity">
    <text evidence="13">Belongs to the polysaccharide monooxygenase AA9 family.</text>
</comment>